<organism evidence="2 3">
    <name type="scientific">Methylomicrobium album BG8</name>
    <dbReference type="NCBI Taxonomy" id="686340"/>
    <lineage>
        <taxon>Bacteria</taxon>
        <taxon>Pseudomonadati</taxon>
        <taxon>Pseudomonadota</taxon>
        <taxon>Gammaproteobacteria</taxon>
        <taxon>Methylococcales</taxon>
        <taxon>Methylococcaceae</taxon>
        <taxon>Methylomicrobium</taxon>
    </lineage>
</organism>
<evidence type="ECO:0000313" key="3">
    <source>
        <dbReference type="Proteomes" id="UP000005090"/>
    </source>
</evidence>
<dbReference type="InterPro" id="IPR051534">
    <property type="entry name" value="CBASS_pafABC_assoc_protein"/>
</dbReference>
<protein>
    <submittedName>
        <fullName evidence="2">Putative transcriptional regulator</fullName>
    </submittedName>
</protein>
<dbReference type="SUPFAM" id="SSF46785">
    <property type="entry name" value="Winged helix' DNA-binding domain"/>
    <property type="match status" value="1"/>
</dbReference>
<name>H8GKY8_METAL</name>
<dbReference type="STRING" id="686340.Metal_2777"/>
<dbReference type="Pfam" id="PF08279">
    <property type="entry name" value="HTH_11"/>
    <property type="match status" value="1"/>
</dbReference>
<accession>H8GKY8</accession>
<dbReference type="eggNOG" id="COG2378">
    <property type="taxonomic scope" value="Bacteria"/>
</dbReference>
<reference evidence="2 3" key="1">
    <citation type="journal article" date="2013" name="Genome Announc.">
        <title>Genome Sequence of the Obligate Gammaproteobacterial Methanotroph Methylomicrobium album Strain BG8.</title>
        <authorList>
            <person name="Kits K.D."/>
            <person name="Kalyuzhnaya M.G."/>
            <person name="Klotz M.G."/>
            <person name="Jetten M.S."/>
            <person name="Op den Camp H.J."/>
            <person name="Vuilleumier S."/>
            <person name="Bringel F."/>
            <person name="Dispirito A.A."/>
            <person name="Murrell J.C."/>
            <person name="Bruce D."/>
            <person name="Cheng J.F."/>
            <person name="Copeland A."/>
            <person name="Goodwin L."/>
            <person name="Hauser L."/>
            <person name="Lajus A."/>
            <person name="Land M.L."/>
            <person name="Lapidus A."/>
            <person name="Lucas S."/>
            <person name="Medigue C."/>
            <person name="Pitluck S."/>
            <person name="Woyke T."/>
            <person name="Zeytun A."/>
            <person name="Stein L.Y."/>
        </authorList>
    </citation>
    <scope>NUCLEOTIDE SEQUENCE [LARGE SCALE GENOMIC DNA]</scope>
    <source>
        <strain evidence="2 3">BG8</strain>
    </source>
</reference>
<gene>
    <name evidence="2" type="ORF">Metal_2777</name>
</gene>
<proteinExistence type="predicted"/>
<evidence type="ECO:0000259" key="1">
    <source>
        <dbReference type="Pfam" id="PF08279"/>
    </source>
</evidence>
<dbReference type="PANTHER" id="PTHR34580:SF3">
    <property type="entry name" value="PROTEIN PAFB"/>
    <property type="match status" value="1"/>
</dbReference>
<dbReference type="Gene3D" id="1.10.10.10">
    <property type="entry name" value="Winged helix-like DNA-binding domain superfamily/Winged helix DNA-binding domain"/>
    <property type="match status" value="1"/>
</dbReference>
<dbReference type="HOGENOM" id="CLU_1957004_0_0_6"/>
<dbReference type="PANTHER" id="PTHR34580">
    <property type="match status" value="1"/>
</dbReference>
<feature type="domain" description="Helix-turn-helix type 11" evidence="1">
    <location>
        <begin position="7"/>
        <end position="61"/>
    </location>
</feature>
<dbReference type="InterPro" id="IPR013196">
    <property type="entry name" value="HTH_11"/>
</dbReference>
<dbReference type="AlphaFoldDB" id="H8GKY8"/>
<dbReference type="InterPro" id="IPR036388">
    <property type="entry name" value="WH-like_DNA-bd_sf"/>
</dbReference>
<dbReference type="InterPro" id="IPR036390">
    <property type="entry name" value="WH_DNA-bd_sf"/>
</dbReference>
<keyword evidence="3" id="KW-1185">Reference proteome</keyword>
<sequence length="128" mass="15198">MDRFDRIFKLHNLFASRRTPISMKALKQELQCSRATVARALEEMEDYLGAPVEYDKKRNGYFYNRRDGEHPYELPGLWFSADELHGLLICQHLLTRKYGADVEVKEPDFLVEAVMRQVEKMREIYPRT</sequence>
<evidence type="ECO:0000313" key="2">
    <source>
        <dbReference type="EMBL" id="EIC30469.1"/>
    </source>
</evidence>
<dbReference type="Proteomes" id="UP000005090">
    <property type="component" value="Chromosome"/>
</dbReference>
<dbReference type="EMBL" id="CM001475">
    <property type="protein sequence ID" value="EIC30469.1"/>
    <property type="molecule type" value="Genomic_DNA"/>
</dbReference>
<dbReference type="RefSeq" id="WP_005373094.1">
    <property type="nucleotide sequence ID" value="NZ_CM001475.1"/>
</dbReference>